<gene>
    <name evidence="1" type="ORF">GTS_44790</name>
</gene>
<evidence type="ECO:0000313" key="1">
    <source>
        <dbReference type="EMBL" id="GDY32846.1"/>
    </source>
</evidence>
<keyword evidence="2" id="KW-1185">Reference proteome</keyword>
<proteinExistence type="predicted"/>
<dbReference type="AlphaFoldDB" id="A0A4D4JEQ9"/>
<comment type="caution">
    <text evidence="1">The sequence shown here is derived from an EMBL/GenBank/DDBJ whole genome shotgun (WGS) entry which is preliminary data.</text>
</comment>
<protein>
    <submittedName>
        <fullName evidence="1">Uncharacterized protein</fullName>
    </submittedName>
</protein>
<accession>A0A4D4JEQ9</accession>
<sequence length="67" mass="7164">MSRTARQYPHYQTPDAGGWVAQMVASRDLQPPALLDGGPHVGRKVVGAAAWVGGGRNAFDRADRFAT</sequence>
<dbReference type="Proteomes" id="UP000298860">
    <property type="component" value="Unassembled WGS sequence"/>
</dbReference>
<evidence type="ECO:0000313" key="2">
    <source>
        <dbReference type="Proteomes" id="UP000298860"/>
    </source>
</evidence>
<dbReference type="EMBL" id="BJFL01000029">
    <property type="protein sequence ID" value="GDY32846.1"/>
    <property type="molecule type" value="Genomic_DNA"/>
</dbReference>
<reference evidence="2" key="1">
    <citation type="submission" date="2019-04" db="EMBL/GenBank/DDBJ databases">
        <title>Draft genome sequence of Pseudonocardiaceae bacterium SL3-2-4.</title>
        <authorList>
            <person name="Ningsih F."/>
            <person name="Yokota A."/>
            <person name="Sakai Y."/>
            <person name="Nanatani K."/>
            <person name="Yabe S."/>
            <person name="Oetari A."/>
            <person name="Sjamsuridzal W."/>
        </authorList>
    </citation>
    <scope>NUCLEOTIDE SEQUENCE [LARGE SCALE GENOMIC DNA]</scope>
    <source>
        <strain evidence="2">SL3-2-4</strain>
    </source>
</reference>
<organism evidence="1 2">
    <name type="scientific">Gandjariella thermophila</name>
    <dbReference type="NCBI Taxonomy" id="1931992"/>
    <lineage>
        <taxon>Bacteria</taxon>
        <taxon>Bacillati</taxon>
        <taxon>Actinomycetota</taxon>
        <taxon>Actinomycetes</taxon>
        <taxon>Pseudonocardiales</taxon>
        <taxon>Pseudonocardiaceae</taxon>
        <taxon>Gandjariella</taxon>
    </lineage>
</organism>
<name>A0A4D4JEQ9_9PSEU</name>